<accession>A0AAV1M6G8</accession>
<comment type="caution">
    <text evidence="2">The sequence shown here is derived from an EMBL/GenBank/DDBJ whole genome shotgun (WGS) entry which is preliminary data.</text>
</comment>
<dbReference type="Proteomes" id="UP001314205">
    <property type="component" value="Unassembled WGS sequence"/>
</dbReference>
<feature type="compositionally biased region" description="Gly residues" evidence="1">
    <location>
        <begin position="1"/>
        <end position="11"/>
    </location>
</feature>
<proteinExistence type="predicted"/>
<evidence type="ECO:0000313" key="3">
    <source>
        <dbReference type="Proteomes" id="UP001314205"/>
    </source>
</evidence>
<protein>
    <submittedName>
        <fullName evidence="2">Uncharacterized protein</fullName>
    </submittedName>
</protein>
<gene>
    <name evidence="2" type="ORF">PARMNEM_LOCUS20590</name>
</gene>
<keyword evidence="3" id="KW-1185">Reference proteome</keyword>
<organism evidence="2 3">
    <name type="scientific">Parnassius mnemosyne</name>
    <name type="common">clouded apollo</name>
    <dbReference type="NCBI Taxonomy" id="213953"/>
    <lineage>
        <taxon>Eukaryota</taxon>
        <taxon>Metazoa</taxon>
        <taxon>Ecdysozoa</taxon>
        <taxon>Arthropoda</taxon>
        <taxon>Hexapoda</taxon>
        <taxon>Insecta</taxon>
        <taxon>Pterygota</taxon>
        <taxon>Neoptera</taxon>
        <taxon>Endopterygota</taxon>
        <taxon>Lepidoptera</taxon>
        <taxon>Glossata</taxon>
        <taxon>Ditrysia</taxon>
        <taxon>Papilionoidea</taxon>
        <taxon>Papilionidae</taxon>
        <taxon>Parnassiinae</taxon>
        <taxon>Parnassini</taxon>
        <taxon>Parnassius</taxon>
        <taxon>Driopa</taxon>
    </lineage>
</organism>
<evidence type="ECO:0000313" key="2">
    <source>
        <dbReference type="EMBL" id="CAK1602037.1"/>
    </source>
</evidence>
<reference evidence="2 3" key="1">
    <citation type="submission" date="2023-11" db="EMBL/GenBank/DDBJ databases">
        <authorList>
            <person name="Hedman E."/>
            <person name="Englund M."/>
            <person name="Stromberg M."/>
            <person name="Nyberg Akerstrom W."/>
            <person name="Nylinder S."/>
            <person name="Jareborg N."/>
            <person name="Kallberg Y."/>
            <person name="Kronander E."/>
        </authorList>
    </citation>
    <scope>NUCLEOTIDE SEQUENCE [LARGE SCALE GENOMIC DNA]</scope>
</reference>
<feature type="compositionally biased region" description="Polar residues" evidence="1">
    <location>
        <begin position="26"/>
        <end position="45"/>
    </location>
</feature>
<dbReference type="EMBL" id="CAVLGL010000137">
    <property type="protein sequence ID" value="CAK1602037.1"/>
    <property type="molecule type" value="Genomic_DNA"/>
</dbReference>
<name>A0AAV1M6G8_9NEOP</name>
<evidence type="ECO:0000256" key="1">
    <source>
        <dbReference type="SAM" id="MobiDB-lite"/>
    </source>
</evidence>
<feature type="region of interest" description="Disordered" evidence="1">
    <location>
        <begin position="1"/>
        <end position="64"/>
    </location>
</feature>
<sequence>MMGVGGTGYTGAGLARRPPAAPRTRMSASGSQRSLLSVASDSATSRRPREITPRGYPHPADGGFSLFRHASNNNILVGESGSLARRYARPSRESREARDHNANVARTHARLAHHAHHAHVRHDNTLDIILKPLIESTQLQSN</sequence>
<dbReference type="AlphaFoldDB" id="A0AAV1M6G8"/>